<dbReference type="InterPro" id="IPR030678">
    <property type="entry name" value="Peptide/Ni-bd"/>
</dbReference>
<evidence type="ECO:0000259" key="5">
    <source>
        <dbReference type="Pfam" id="PF00496"/>
    </source>
</evidence>
<dbReference type="InterPro" id="IPR000914">
    <property type="entry name" value="SBP_5_dom"/>
</dbReference>
<dbReference type="PANTHER" id="PTHR30290:SF10">
    <property type="entry name" value="PERIPLASMIC OLIGOPEPTIDE-BINDING PROTEIN-RELATED"/>
    <property type="match status" value="1"/>
</dbReference>
<evidence type="ECO:0000313" key="7">
    <source>
        <dbReference type="Proteomes" id="UP000030418"/>
    </source>
</evidence>
<proteinExistence type="inferred from homology"/>
<evidence type="ECO:0000256" key="4">
    <source>
        <dbReference type="ARBA" id="ARBA00022729"/>
    </source>
</evidence>
<evidence type="ECO:0000313" key="6">
    <source>
        <dbReference type="EMBL" id="KGQ30561.1"/>
    </source>
</evidence>
<dbReference type="AlphaFoldDB" id="A0A0A2XDT8"/>
<reference evidence="6 7" key="1">
    <citation type="submission" date="2014-08" db="EMBL/GenBank/DDBJ databases">
        <title>Chaperone-usher fimbriae in a diverse selection of Gallibacterium genomes.</title>
        <authorList>
            <person name="Kudirkiene E."/>
            <person name="Bager R.J."/>
            <person name="Johnson T.J."/>
            <person name="Bojesen A.M."/>
        </authorList>
    </citation>
    <scope>NUCLEOTIDE SEQUENCE [LARGE SCALE GENOMIC DNA]</scope>
    <source>
        <strain evidence="6 7">CCM5976</strain>
    </source>
</reference>
<comment type="similarity">
    <text evidence="2">Belongs to the bacterial solute-binding protein 5 family.</text>
</comment>
<comment type="caution">
    <text evidence="6">The sequence shown here is derived from an EMBL/GenBank/DDBJ whole genome shotgun (WGS) entry which is preliminary data.</text>
</comment>
<sequence>MWHKLLSKSSFIIYALLLIVSCDQQHSSQTTTTTTENSTPSRQTLIRGGEFSRFQLNPQQVTDLQNSAIIYDLYEGLVSYDLHGNIIPAVAQSWQTKDNKVWLFTLRNDAKWSDGSAVTAANFVNSWQNLFIENSPSAPYLAFIAIKNAKAVLQKQLEPAALGITAPDDYHLQIELDKANANFPLMLAHISLLPIKNSLHNGAYTLNNIDENKVILTRNPFYWQKLHVSFQKVEYWRTNLKSKEIDLRLNTNNDTQQTVPKLCSYYYELNPNHHTLKNSAVRQALVSLISSKSAINGVNINGKASTNLLPSSMLLSAYFNSAPPEQLLQQAGISIQHPLHLNLTVDNNPVNLAIAQNLVRQFSQSDLIRAGIQAKTQQEWALLHSQQQFQLIRSGWCADYNDISAFLNNFHSKSPDNLMHYHNEKVDQWLEQAMLETENEKRQQIYQQVLDTLTTDAVILPIYHYYLPVKIAADIAGYDLNNPTQIFYSKDLYRSVQ</sequence>
<evidence type="ECO:0000256" key="3">
    <source>
        <dbReference type="ARBA" id="ARBA00022448"/>
    </source>
</evidence>
<dbReference type="InterPro" id="IPR039424">
    <property type="entry name" value="SBP_5"/>
</dbReference>
<dbReference type="SUPFAM" id="SSF53850">
    <property type="entry name" value="Periplasmic binding protein-like II"/>
    <property type="match status" value="1"/>
</dbReference>
<feature type="domain" description="Solute-binding protein family 5" evidence="5">
    <location>
        <begin position="86"/>
        <end position="415"/>
    </location>
</feature>
<dbReference type="PROSITE" id="PS51257">
    <property type="entry name" value="PROKAR_LIPOPROTEIN"/>
    <property type="match status" value="1"/>
</dbReference>
<keyword evidence="4" id="KW-0732">Signal</keyword>
<gene>
    <name evidence="6" type="ORF">P375_09700</name>
</gene>
<dbReference type="FunFam" id="3.90.76.10:FF:000001">
    <property type="entry name" value="Oligopeptide ABC transporter substrate-binding protein"/>
    <property type="match status" value="1"/>
</dbReference>
<dbReference type="PANTHER" id="PTHR30290">
    <property type="entry name" value="PERIPLASMIC BINDING COMPONENT OF ABC TRANSPORTER"/>
    <property type="match status" value="1"/>
</dbReference>
<dbReference type="GO" id="GO:0043190">
    <property type="term" value="C:ATP-binding cassette (ABC) transporter complex"/>
    <property type="evidence" value="ECO:0007669"/>
    <property type="project" value="InterPro"/>
</dbReference>
<dbReference type="GO" id="GO:0015833">
    <property type="term" value="P:peptide transport"/>
    <property type="evidence" value="ECO:0007669"/>
    <property type="project" value="TreeGrafter"/>
</dbReference>
<dbReference type="GO" id="GO:1904680">
    <property type="term" value="F:peptide transmembrane transporter activity"/>
    <property type="evidence" value="ECO:0007669"/>
    <property type="project" value="TreeGrafter"/>
</dbReference>
<dbReference type="Gene3D" id="3.10.105.10">
    <property type="entry name" value="Dipeptide-binding Protein, Domain 3"/>
    <property type="match status" value="1"/>
</dbReference>
<organism evidence="6 7">
    <name type="scientific">Gallibacterium genomosp. 2</name>
    <dbReference type="NCBI Taxonomy" id="155517"/>
    <lineage>
        <taxon>Bacteria</taxon>
        <taxon>Pseudomonadati</taxon>
        <taxon>Pseudomonadota</taxon>
        <taxon>Gammaproteobacteria</taxon>
        <taxon>Pasteurellales</taxon>
        <taxon>Pasteurellaceae</taxon>
        <taxon>Gallibacterium</taxon>
    </lineage>
</organism>
<dbReference type="Gene3D" id="3.40.190.10">
    <property type="entry name" value="Periplasmic binding protein-like II"/>
    <property type="match status" value="1"/>
</dbReference>
<dbReference type="Proteomes" id="UP000030418">
    <property type="component" value="Unassembled WGS sequence"/>
</dbReference>
<accession>A0A0A2XDT8</accession>
<name>A0A0A2XDT8_9PAST</name>
<dbReference type="CDD" id="cd08504">
    <property type="entry name" value="PBP2_OppA"/>
    <property type="match status" value="1"/>
</dbReference>
<keyword evidence="7" id="KW-1185">Reference proteome</keyword>
<dbReference type="PIRSF" id="PIRSF002741">
    <property type="entry name" value="MppA"/>
    <property type="match status" value="1"/>
</dbReference>
<protein>
    <recommendedName>
        <fullName evidence="5">Solute-binding protein family 5 domain-containing protein</fullName>
    </recommendedName>
</protein>
<evidence type="ECO:0000256" key="2">
    <source>
        <dbReference type="ARBA" id="ARBA00005695"/>
    </source>
</evidence>
<keyword evidence="3" id="KW-0813">Transport</keyword>
<comment type="subcellular location">
    <subcellularLocation>
        <location evidence="1">Cell envelope</location>
    </subcellularLocation>
</comment>
<dbReference type="GO" id="GO:0030288">
    <property type="term" value="C:outer membrane-bounded periplasmic space"/>
    <property type="evidence" value="ECO:0007669"/>
    <property type="project" value="TreeGrafter"/>
</dbReference>
<evidence type="ECO:0000256" key="1">
    <source>
        <dbReference type="ARBA" id="ARBA00004196"/>
    </source>
</evidence>
<dbReference type="EMBL" id="JPXY01000046">
    <property type="protein sequence ID" value="KGQ30561.1"/>
    <property type="molecule type" value="Genomic_DNA"/>
</dbReference>
<dbReference type="RefSeq" id="WP_039136407.1">
    <property type="nucleotide sequence ID" value="NZ_JPXY01000046.1"/>
</dbReference>
<dbReference type="Pfam" id="PF00496">
    <property type="entry name" value="SBP_bac_5"/>
    <property type="match status" value="1"/>
</dbReference>
<dbReference type="Gene3D" id="3.90.76.10">
    <property type="entry name" value="Dipeptide-binding Protein, Domain 1"/>
    <property type="match status" value="1"/>
</dbReference>